<feature type="region of interest" description="Disordered" evidence="1">
    <location>
        <begin position="103"/>
        <end position="122"/>
    </location>
</feature>
<feature type="region of interest" description="Disordered" evidence="1">
    <location>
        <begin position="1"/>
        <end position="64"/>
    </location>
</feature>
<dbReference type="EMBL" id="HBEG01055168">
    <property type="protein sequence ID" value="CAD8390520.1"/>
    <property type="molecule type" value="Transcribed_RNA"/>
</dbReference>
<protein>
    <submittedName>
        <fullName evidence="2">Uncharacterized protein</fullName>
    </submittedName>
</protein>
<proteinExistence type="predicted"/>
<accession>A0A7S0BDM9</accession>
<evidence type="ECO:0000256" key="1">
    <source>
        <dbReference type="SAM" id="MobiDB-lite"/>
    </source>
</evidence>
<feature type="region of interest" description="Disordered" evidence="1">
    <location>
        <begin position="251"/>
        <end position="271"/>
    </location>
</feature>
<feature type="region of interest" description="Disordered" evidence="1">
    <location>
        <begin position="181"/>
        <end position="200"/>
    </location>
</feature>
<gene>
    <name evidence="2" type="ORF">PBAH0796_LOCUS33616</name>
</gene>
<feature type="compositionally biased region" description="Polar residues" evidence="1">
    <location>
        <begin position="16"/>
        <end position="32"/>
    </location>
</feature>
<feature type="compositionally biased region" description="Low complexity" evidence="1">
    <location>
        <begin position="50"/>
        <end position="64"/>
    </location>
</feature>
<feature type="compositionally biased region" description="Low complexity" evidence="1">
    <location>
        <begin position="181"/>
        <end position="195"/>
    </location>
</feature>
<name>A0A7S0BDM9_9DINO</name>
<feature type="compositionally biased region" description="Pro residues" evidence="1">
    <location>
        <begin position="1"/>
        <end position="13"/>
    </location>
</feature>
<reference evidence="2" key="1">
    <citation type="submission" date="2021-01" db="EMBL/GenBank/DDBJ databases">
        <authorList>
            <person name="Corre E."/>
            <person name="Pelletier E."/>
            <person name="Niang G."/>
            <person name="Scheremetjew M."/>
            <person name="Finn R."/>
            <person name="Kale V."/>
            <person name="Holt S."/>
            <person name="Cochrane G."/>
            <person name="Meng A."/>
            <person name="Brown T."/>
            <person name="Cohen L."/>
        </authorList>
    </citation>
    <scope>NUCLEOTIDE SEQUENCE</scope>
    <source>
        <strain evidence="2">Pbaha01</strain>
    </source>
</reference>
<evidence type="ECO:0000313" key="2">
    <source>
        <dbReference type="EMBL" id="CAD8390520.1"/>
    </source>
</evidence>
<sequence>MGTPPSEAPPHASPIPENNGQSSPGTDSTNTGPVHRRLPWHPGSGANVPRSWSRSSSLASASCRGGSFNDTEFVGPSVTFTPEHPRGSACCVPPRGWLQLLAGVPEPSSPEEEGAASPGFPSTPRFRLAAAAAAVAEAGLGGRSPTAVAEAGGGAPEVQEFQTWQAAAAAASLATSALMSPQASSSRSGRNSAARGSRHGLHSVASVPALPSCGRGAEPGLLSCDPLPCGEGGGCGRACHLQWWPAAQSPRGLGRRMSVGDSRDGRHRRPANVPRLRLDGLSSDKSPAKCPRWKWLLEDLQHEAEVLRAHMASVAGIGGCTDGRAAARLQL</sequence>
<dbReference type="AlphaFoldDB" id="A0A7S0BDM9"/>
<organism evidence="2">
    <name type="scientific">Pyrodinium bahamense</name>
    <dbReference type="NCBI Taxonomy" id="73915"/>
    <lineage>
        <taxon>Eukaryota</taxon>
        <taxon>Sar</taxon>
        <taxon>Alveolata</taxon>
        <taxon>Dinophyceae</taxon>
        <taxon>Gonyaulacales</taxon>
        <taxon>Pyrocystaceae</taxon>
        <taxon>Pyrodinium</taxon>
    </lineage>
</organism>